<comment type="caution">
    <text evidence="3">The sequence shown here is derived from an EMBL/GenBank/DDBJ whole genome shotgun (WGS) entry which is preliminary data.</text>
</comment>
<feature type="region of interest" description="Disordered" evidence="1">
    <location>
        <begin position="57"/>
        <end position="97"/>
    </location>
</feature>
<evidence type="ECO:0000313" key="3">
    <source>
        <dbReference type="EMBL" id="PSL07429.1"/>
    </source>
</evidence>
<dbReference type="OrthoDB" id="840081at2"/>
<dbReference type="RefSeq" id="WP_106565516.1">
    <property type="nucleotide sequence ID" value="NZ_PYGF01000001.1"/>
</dbReference>
<accession>A0A2P8ED72</accession>
<dbReference type="Proteomes" id="UP000240708">
    <property type="component" value="Unassembled WGS sequence"/>
</dbReference>
<evidence type="ECO:0000313" key="4">
    <source>
        <dbReference type="Proteomes" id="UP000240708"/>
    </source>
</evidence>
<evidence type="ECO:0000256" key="1">
    <source>
        <dbReference type="SAM" id="MobiDB-lite"/>
    </source>
</evidence>
<feature type="transmembrane region" description="Helical" evidence="2">
    <location>
        <begin position="6"/>
        <end position="21"/>
    </location>
</feature>
<reference evidence="3 4" key="1">
    <citation type="submission" date="2018-03" db="EMBL/GenBank/DDBJ databases">
        <title>Genomic Encyclopedia of Archaeal and Bacterial Type Strains, Phase II (KMG-II): from individual species to whole genera.</title>
        <authorList>
            <person name="Goeker M."/>
        </authorList>
    </citation>
    <scope>NUCLEOTIDE SEQUENCE [LARGE SCALE GENOMIC DNA]</scope>
    <source>
        <strain evidence="3 4">DSM 28057</strain>
    </source>
</reference>
<keyword evidence="2" id="KW-0812">Transmembrane</keyword>
<dbReference type="EMBL" id="PYGF01000001">
    <property type="protein sequence ID" value="PSL07429.1"/>
    <property type="molecule type" value="Genomic_DNA"/>
</dbReference>
<sequence length="177" mass="20235">MDAGNIIYLVAIIIYFIYTALKKGKPEGEIEKPAVPNEQQEQRRPVSFEDLLKEIRSGQQQLERDLQQTGQGKAAEEKPVAQMTSAEKPLGNCPQKIKQPKAYEQFQGEISEREMPKLRTLNEQISLEASLEGIKSSLKSETLEKVKKENRYRQLLKDPRSVKDAVILSEVLTKKYF</sequence>
<keyword evidence="4" id="KW-1185">Reference proteome</keyword>
<name>A0A2P8ED72_9BACT</name>
<keyword evidence="2" id="KW-1133">Transmembrane helix</keyword>
<feature type="compositionally biased region" description="Basic and acidic residues" evidence="1">
    <location>
        <begin position="57"/>
        <end position="66"/>
    </location>
</feature>
<dbReference type="AlphaFoldDB" id="A0A2P8ED72"/>
<organism evidence="3 4">
    <name type="scientific">Cecembia rubra</name>
    <dbReference type="NCBI Taxonomy" id="1485585"/>
    <lineage>
        <taxon>Bacteria</taxon>
        <taxon>Pseudomonadati</taxon>
        <taxon>Bacteroidota</taxon>
        <taxon>Cytophagia</taxon>
        <taxon>Cytophagales</taxon>
        <taxon>Cyclobacteriaceae</taxon>
        <taxon>Cecembia</taxon>
    </lineage>
</organism>
<gene>
    <name evidence="3" type="ORF">CLV48_101359</name>
</gene>
<evidence type="ECO:0000256" key="2">
    <source>
        <dbReference type="SAM" id="Phobius"/>
    </source>
</evidence>
<protein>
    <submittedName>
        <fullName evidence="3">Uncharacterized protein</fullName>
    </submittedName>
</protein>
<keyword evidence="2" id="KW-0472">Membrane</keyword>
<proteinExistence type="predicted"/>